<dbReference type="EMBL" id="DS017039">
    <property type="protein sequence ID" value="KMU91588.1"/>
    <property type="molecule type" value="Genomic_DNA"/>
</dbReference>
<dbReference type="AlphaFoldDB" id="A0A0J8UUT8"/>
<evidence type="ECO:0008006" key="4">
    <source>
        <dbReference type="Google" id="ProtNLM"/>
    </source>
</evidence>
<name>A0A0J8UUT8_COCIT</name>
<dbReference type="OrthoDB" id="1894652at2759"/>
<dbReference type="PANTHER" id="PTHR39219:SF1">
    <property type="entry name" value="ER MEMBRANE PROTEIN COMPLEX SUBUNIT 10"/>
    <property type="match status" value="1"/>
</dbReference>
<accession>A0A0J8UUT8</accession>
<evidence type="ECO:0000256" key="1">
    <source>
        <dbReference type="SAM" id="MobiDB-lite"/>
    </source>
</evidence>
<sequence length="245" mass="26234">MVSALRYSPRCRARAASASPPSSPKTAKGSLSGARRNSQEGCACQNALPEGAFVPSLISLPSFLSSVAASTSTSPPNTDIFYWPLSASSPSQASRLAEVSYDPVTLQTSVRSYTPPQKQSNEDLLRIGLFTDASQKHWVGSLTSFSAFNNSAITPNLSLYLSLDNEVYSVAVSASALTASEGNQNLNVEIVRPTPAPTPHLNRPIVLKEDGKETEEIIEKSFIQKYWWAIPIVLFLVIGGGGEAK</sequence>
<dbReference type="eggNOG" id="ENOG502SCMA">
    <property type="taxonomic scope" value="Eukaryota"/>
</dbReference>
<feature type="region of interest" description="Disordered" evidence="1">
    <location>
        <begin position="1"/>
        <end position="36"/>
    </location>
</feature>
<feature type="compositionally biased region" description="Low complexity" evidence="1">
    <location>
        <begin position="1"/>
        <end position="20"/>
    </location>
</feature>
<dbReference type="VEuPathDB" id="FungiDB:CIHG_09443"/>
<reference evidence="3" key="1">
    <citation type="journal article" date="2010" name="Genome Res.">
        <title>Population genomic sequencing of Coccidioides fungi reveals recent hybridization and transposon control.</title>
        <authorList>
            <person name="Neafsey D.E."/>
            <person name="Barker B.M."/>
            <person name="Sharpton T.J."/>
            <person name="Stajich J.E."/>
            <person name="Park D.J."/>
            <person name="Whiston E."/>
            <person name="Hung C.-Y."/>
            <person name="McMahan C."/>
            <person name="White J."/>
            <person name="Sykes S."/>
            <person name="Heiman D."/>
            <person name="Young S."/>
            <person name="Zeng Q."/>
            <person name="Abouelleil A."/>
            <person name="Aftuck L."/>
            <person name="Bessette D."/>
            <person name="Brown A."/>
            <person name="FitzGerald M."/>
            <person name="Lui A."/>
            <person name="Macdonald J.P."/>
            <person name="Priest M."/>
            <person name="Orbach M.J."/>
            <person name="Galgiani J.N."/>
            <person name="Kirkland T.N."/>
            <person name="Cole G.T."/>
            <person name="Birren B.W."/>
            <person name="Henn M.R."/>
            <person name="Taylor J.W."/>
            <person name="Rounsley S.D."/>
        </authorList>
    </citation>
    <scope>NUCLEOTIDE SEQUENCE [LARGE SCALE GENOMIC DNA]</scope>
    <source>
        <strain evidence="3">H538.4</strain>
    </source>
</reference>
<protein>
    <recommendedName>
        <fullName evidence="4">ER membrane protein complex subunit 10</fullName>
    </recommendedName>
</protein>
<organism evidence="2 3">
    <name type="scientific">Coccidioides immitis H538.4</name>
    <dbReference type="NCBI Taxonomy" id="396776"/>
    <lineage>
        <taxon>Eukaryota</taxon>
        <taxon>Fungi</taxon>
        <taxon>Dikarya</taxon>
        <taxon>Ascomycota</taxon>
        <taxon>Pezizomycotina</taxon>
        <taxon>Eurotiomycetes</taxon>
        <taxon>Eurotiomycetidae</taxon>
        <taxon>Onygenales</taxon>
        <taxon>Onygenaceae</taxon>
        <taxon>Coccidioides</taxon>
    </lineage>
</organism>
<evidence type="ECO:0000313" key="3">
    <source>
        <dbReference type="Proteomes" id="UP000054563"/>
    </source>
</evidence>
<dbReference type="Pfam" id="PF21203">
    <property type="entry name" value="ECM10"/>
    <property type="match status" value="1"/>
</dbReference>
<gene>
    <name evidence="2" type="ORF">CIHG_09443</name>
</gene>
<dbReference type="Proteomes" id="UP000054563">
    <property type="component" value="Unassembled WGS sequence"/>
</dbReference>
<evidence type="ECO:0000313" key="2">
    <source>
        <dbReference type="EMBL" id="KMU91588.1"/>
    </source>
</evidence>
<proteinExistence type="predicted"/>
<dbReference type="PANTHER" id="PTHR39219">
    <property type="entry name" value="ER MEMBRANE PROTEIN COMPLEX SUBUNIT 10"/>
    <property type="match status" value="1"/>
</dbReference>